<dbReference type="AlphaFoldDB" id="A0A8S1A9N6"/>
<feature type="signal peptide" evidence="3">
    <location>
        <begin position="1"/>
        <end position="16"/>
    </location>
</feature>
<protein>
    <submittedName>
        <fullName evidence="4">Uncharacterized protein</fullName>
    </submittedName>
</protein>
<keyword evidence="1 3" id="KW-0732">Signal</keyword>
<organism evidence="4 5">
    <name type="scientific">Arctia plantaginis</name>
    <name type="common">Wood tiger moth</name>
    <name type="synonym">Phalaena plantaginis</name>
    <dbReference type="NCBI Taxonomy" id="874455"/>
    <lineage>
        <taxon>Eukaryota</taxon>
        <taxon>Metazoa</taxon>
        <taxon>Ecdysozoa</taxon>
        <taxon>Arthropoda</taxon>
        <taxon>Hexapoda</taxon>
        <taxon>Insecta</taxon>
        <taxon>Pterygota</taxon>
        <taxon>Neoptera</taxon>
        <taxon>Endopterygota</taxon>
        <taxon>Lepidoptera</taxon>
        <taxon>Glossata</taxon>
        <taxon>Ditrysia</taxon>
        <taxon>Noctuoidea</taxon>
        <taxon>Erebidae</taxon>
        <taxon>Arctiinae</taxon>
        <taxon>Arctia</taxon>
    </lineage>
</organism>
<proteinExistence type="predicted"/>
<reference evidence="4 5" key="1">
    <citation type="submission" date="2020-04" db="EMBL/GenBank/DDBJ databases">
        <authorList>
            <person name="Wallbank WR R."/>
            <person name="Pardo Diaz C."/>
            <person name="Kozak K."/>
            <person name="Martin S."/>
            <person name="Jiggins C."/>
            <person name="Moest M."/>
            <person name="Warren A I."/>
            <person name="Byers J.R.P. K."/>
            <person name="Montejo-Kovacevich G."/>
            <person name="Yen C E."/>
        </authorList>
    </citation>
    <scope>NUCLEOTIDE SEQUENCE [LARGE SCALE GENOMIC DNA]</scope>
</reference>
<evidence type="ECO:0000256" key="3">
    <source>
        <dbReference type="SAM" id="SignalP"/>
    </source>
</evidence>
<dbReference type="Proteomes" id="UP000494106">
    <property type="component" value="Unassembled WGS sequence"/>
</dbReference>
<dbReference type="EMBL" id="CADEBC010000519">
    <property type="protein sequence ID" value="CAB3243200.1"/>
    <property type="molecule type" value="Genomic_DNA"/>
</dbReference>
<evidence type="ECO:0000313" key="4">
    <source>
        <dbReference type="EMBL" id="CAB3243200.1"/>
    </source>
</evidence>
<evidence type="ECO:0000256" key="2">
    <source>
        <dbReference type="PROSITE-ProRule" id="PRU00497"/>
    </source>
</evidence>
<name>A0A8S1A9N6_ARCPL</name>
<evidence type="ECO:0000313" key="5">
    <source>
        <dbReference type="Proteomes" id="UP000494106"/>
    </source>
</evidence>
<accession>A0A8S1A9N6</accession>
<evidence type="ECO:0000256" key="1">
    <source>
        <dbReference type="ARBA" id="ARBA00022729"/>
    </source>
</evidence>
<dbReference type="GO" id="GO:0042302">
    <property type="term" value="F:structural constituent of cuticle"/>
    <property type="evidence" value="ECO:0007669"/>
    <property type="project" value="UniProtKB-UniRule"/>
</dbReference>
<gene>
    <name evidence="4" type="ORF">APLA_LOCUS9386</name>
</gene>
<dbReference type="Pfam" id="PF00379">
    <property type="entry name" value="Chitin_bind_4"/>
    <property type="match status" value="1"/>
</dbReference>
<comment type="caution">
    <text evidence="4">The sequence shown here is derived from an EMBL/GenBank/DDBJ whole genome shotgun (WGS) entry which is preliminary data.</text>
</comment>
<keyword evidence="2" id="KW-0193">Cuticle</keyword>
<keyword evidence="5" id="KW-1185">Reference proteome</keyword>
<dbReference type="InterPro" id="IPR000618">
    <property type="entry name" value="Insect_cuticle"/>
</dbReference>
<sequence length="181" mass="20426">MIRFLLVTGVVAVASAHPTRKPERAVDSEVNEEKRYPNGTIIGRYSYIDKDGNPIQVKYFADDASYGVELKSLKIVDSTTAPAGTEFSKDNNSPKITDLLSPKSDFSAGILNSLNTLSKGKESINRYKGDKTRPDFEIYYQNELKGPEKCGKDKVHVYFDKERKIRDVLTNLEADKYCEQF</sequence>
<dbReference type="PROSITE" id="PS51155">
    <property type="entry name" value="CHIT_BIND_RR_2"/>
    <property type="match status" value="1"/>
</dbReference>
<feature type="chain" id="PRO_5035916669" evidence="3">
    <location>
        <begin position="17"/>
        <end position="181"/>
    </location>
</feature>
<dbReference type="OrthoDB" id="6348134at2759"/>